<proteinExistence type="predicted"/>
<dbReference type="EMBL" id="MCGI01000006">
    <property type="protein sequence ID" value="ODM07854.1"/>
    <property type="molecule type" value="Genomic_DNA"/>
</dbReference>
<evidence type="ECO:0000256" key="3">
    <source>
        <dbReference type="ARBA" id="ARBA00023163"/>
    </source>
</evidence>
<dbReference type="GeneID" id="93305129"/>
<dbReference type="Gene3D" id="1.10.10.60">
    <property type="entry name" value="Homeodomain-like"/>
    <property type="match status" value="2"/>
</dbReference>
<dbReference type="Pfam" id="PF12833">
    <property type="entry name" value="HTH_18"/>
    <property type="match status" value="1"/>
</dbReference>
<sequence length="754" mass="87353">MKKRMRESSIETVKLFFRYGAFYLFIFMLFLFLLLPIYNNVYKIARRSIVEESYRKLHEGVLTVDGNIQRMTELAGILQGDEKYVRLSGISGSPDTKDYYTIRKLQEELIRLSRFQDVPLKFFILFNDNPIVLSDSMAATRTGEFYGKLIRYENMEEGDFYGLVSRTEGMKYIPEWNIRYLDGKSYDCFSYILKMPLDGMGNGKGNLVLVMDREQLLEWILPEGMEEDSFFYIMDKRDGTILMQNGYEWDTPLMLTEKSGEYDVNGRMYTVLSDDAQYSNLRIVVGIQRSLFQNSIQNVTAIIQVYIKVAILLFLAGCIWLAVYRIMRIKDLLTTLPHSQKDIWKAGDYNYIKKAFSEINRRTDSYAGELKKMKGIVSNNILEKLFVRGIYSQRERLEVENLLGHKIEFYCVVSINWECDMMPAETELDISKKISVQTGTYLENNYNEGVITVNSGLKEVIILLPLQPEDDSYTDKISRLFEQVGRIMGDEYGVTVSCGISDISMDIYNIHAAYLQAKTAARQNSGSRIVNEYDAIKSNSYVVDFQYGAQLYELIVGGEAESISLFFDKLKKQLIQRKLESEDEIKHLFYLLRDGLYHAKKMLPQLSSELPAYDMDSDVIGLLERLQHCAEEMCGILVEKKKRRNPELKTRIVGYIKENYANPDLGAWEIAEACGISEKYLYQFVKEQTGRTVGELLENIRMSECESLLMETDKSVTEICTMVGFHSNNTFYKAFKRVYGIAPGKWRENRQRKQ</sequence>
<keyword evidence="4" id="KW-0472">Membrane</keyword>
<name>A0A1E3AGJ2_9FIRM</name>
<dbReference type="InterPro" id="IPR020449">
    <property type="entry name" value="Tscrpt_reg_AraC-type_HTH"/>
</dbReference>
<dbReference type="GO" id="GO:0003700">
    <property type="term" value="F:DNA-binding transcription factor activity"/>
    <property type="evidence" value="ECO:0007669"/>
    <property type="project" value="InterPro"/>
</dbReference>
<dbReference type="PANTHER" id="PTHR43280">
    <property type="entry name" value="ARAC-FAMILY TRANSCRIPTIONAL REGULATOR"/>
    <property type="match status" value="1"/>
</dbReference>
<evidence type="ECO:0000256" key="1">
    <source>
        <dbReference type="ARBA" id="ARBA00023015"/>
    </source>
</evidence>
<dbReference type="Proteomes" id="UP000095003">
    <property type="component" value="Unassembled WGS sequence"/>
</dbReference>
<dbReference type="Pfam" id="PF17853">
    <property type="entry name" value="GGDEF_2"/>
    <property type="match status" value="1"/>
</dbReference>
<comment type="caution">
    <text evidence="6">The sequence shown here is derived from an EMBL/GenBank/DDBJ whole genome shotgun (WGS) entry which is preliminary data.</text>
</comment>
<keyword evidence="4" id="KW-1133">Transmembrane helix</keyword>
<dbReference type="PANTHER" id="PTHR43280:SF2">
    <property type="entry name" value="HTH-TYPE TRANSCRIPTIONAL REGULATOR EXSA"/>
    <property type="match status" value="1"/>
</dbReference>
<dbReference type="PROSITE" id="PS01124">
    <property type="entry name" value="HTH_ARAC_FAMILY_2"/>
    <property type="match status" value="1"/>
</dbReference>
<keyword evidence="3" id="KW-0804">Transcription</keyword>
<evidence type="ECO:0000256" key="4">
    <source>
        <dbReference type="SAM" id="Phobius"/>
    </source>
</evidence>
<dbReference type="PRINTS" id="PR00032">
    <property type="entry name" value="HTHARAC"/>
</dbReference>
<protein>
    <submittedName>
        <fullName evidence="6">Melibiose operon regulatory protein</fullName>
    </submittedName>
</protein>
<dbReference type="AlphaFoldDB" id="A0A1E3AGJ2"/>
<dbReference type="GO" id="GO:0043565">
    <property type="term" value="F:sequence-specific DNA binding"/>
    <property type="evidence" value="ECO:0007669"/>
    <property type="project" value="InterPro"/>
</dbReference>
<organism evidence="6 7">
    <name type="scientific">Eisenbergiella tayi</name>
    <dbReference type="NCBI Taxonomy" id="1432052"/>
    <lineage>
        <taxon>Bacteria</taxon>
        <taxon>Bacillati</taxon>
        <taxon>Bacillota</taxon>
        <taxon>Clostridia</taxon>
        <taxon>Lachnospirales</taxon>
        <taxon>Lachnospiraceae</taxon>
        <taxon>Eisenbergiella</taxon>
    </lineage>
</organism>
<keyword evidence="2" id="KW-0238">DNA-binding</keyword>
<evidence type="ECO:0000313" key="7">
    <source>
        <dbReference type="Proteomes" id="UP000095003"/>
    </source>
</evidence>
<evidence type="ECO:0000313" key="6">
    <source>
        <dbReference type="EMBL" id="ODM07854.1"/>
    </source>
</evidence>
<dbReference type="InterPro" id="IPR018060">
    <property type="entry name" value="HTH_AraC"/>
</dbReference>
<dbReference type="InterPro" id="IPR009057">
    <property type="entry name" value="Homeodomain-like_sf"/>
</dbReference>
<dbReference type="SUPFAM" id="SSF46689">
    <property type="entry name" value="Homeodomain-like"/>
    <property type="match status" value="1"/>
</dbReference>
<dbReference type="RefSeq" id="WP_069158815.1">
    <property type="nucleotide sequence ID" value="NZ_DBFYTC010000070.1"/>
</dbReference>
<feature type="domain" description="HTH araC/xylS-type" evidence="5">
    <location>
        <begin position="650"/>
        <end position="749"/>
    </location>
</feature>
<feature type="transmembrane region" description="Helical" evidence="4">
    <location>
        <begin position="21"/>
        <end position="38"/>
    </location>
</feature>
<dbReference type="SMART" id="SM00342">
    <property type="entry name" value="HTH_ARAC"/>
    <property type="match status" value="1"/>
</dbReference>
<evidence type="ECO:0000259" key="5">
    <source>
        <dbReference type="PROSITE" id="PS01124"/>
    </source>
</evidence>
<gene>
    <name evidence="6" type="primary">melR_15</name>
    <name evidence="6" type="ORF">BEH84_05177</name>
</gene>
<keyword evidence="4" id="KW-0812">Transmembrane</keyword>
<accession>A0A1E3AGJ2</accession>
<keyword evidence="1" id="KW-0805">Transcription regulation</keyword>
<evidence type="ECO:0000256" key="2">
    <source>
        <dbReference type="ARBA" id="ARBA00023125"/>
    </source>
</evidence>
<feature type="transmembrane region" description="Helical" evidence="4">
    <location>
        <begin position="305"/>
        <end position="324"/>
    </location>
</feature>
<reference evidence="6 7" key="1">
    <citation type="submission" date="2016-07" db="EMBL/GenBank/DDBJ databases">
        <title>Characterization of isolates of Eisenbergiella tayi derived from blood cultures, using whole genome sequencing.</title>
        <authorList>
            <person name="Burdz T."/>
            <person name="Wiebe D."/>
            <person name="Huynh C."/>
            <person name="Bernard K."/>
        </authorList>
    </citation>
    <scope>NUCLEOTIDE SEQUENCE [LARGE SCALE GENOMIC DNA]</scope>
    <source>
        <strain evidence="6 7">NML 120489</strain>
    </source>
</reference>
<dbReference type="InterPro" id="IPR041522">
    <property type="entry name" value="CdaR_GGDEF"/>
</dbReference>